<organism evidence="2 3">
    <name type="scientific">Morganella psychrotolerans</name>
    <dbReference type="NCBI Taxonomy" id="368603"/>
    <lineage>
        <taxon>Bacteria</taxon>
        <taxon>Pseudomonadati</taxon>
        <taxon>Pseudomonadota</taxon>
        <taxon>Gammaproteobacteria</taxon>
        <taxon>Enterobacterales</taxon>
        <taxon>Morganellaceae</taxon>
        <taxon>Morganella</taxon>
    </lineage>
</organism>
<sequence length="117" mass="12963">MINAIQGMTVPELTGTQLRAQAQQNTAACHTQQDEQETVQQMGYSGESRSPPLSKQKGAVLYQTVEAMKDAEDDINMPDVKYLGCSPLRPMMRDNSTDSRRERNLPSSILSAESDDE</sequence>
<dbReference type="Proteomes" id="UP000322181">
    <property type="component" value="Unassembled WGS sequence"/>
</dbReference>
<reference evidence="2 3" key="1">
    <citation type="submission" date="2019-09" db="EMBL/GenBank/DDBJ databases">
        <title>Draft genome sequence of various Type strains from the CCUG.</title>
        <authorList>
            <person name="Pineiro-Iglesias B."/>
            <person name="Tunovic T."/>
            <person name="Unosson C."/>
            <person name="Inganas E."/>
            <person name="Ohlen M."/>
            <person name="Cardew S."/>
            <person name="Jensie-Markopoulos S."/>
            <person name="Salva-Serra F."/>
            <person name="Jaen-Luchoro D."/>
            <person name="Karlsson R."/>
            <person name="Svensson-Stadler L."/>
            <person name="Chun J."/>
            <person name="Moore E."/>
        </authorList>
    </citation>
    <scope>NUCLEOTIDE SEQUENCE [LARGE SCALE GENOMIC DNA]</scope>
    <source>
        <strain evidence="2 3">CCUG 53682T</strain>
    </source>
</reference>
<dbReference type="EMBL" id="VXKB01000002">
    <property type="protein sequence ID" value="KAA8715320.1"/>
    <property type="molecule type" value="Genomic_DNA"/>
</dbReference>
<comment type="caution">
    <text evidence="2">The sequence shown here is derived from an EMBL/GenBank/DDBJ whole genome shotgun (WGS) entry which is preliminary data.</text>
</comment>
<proteinExistence type="predicted"/>
<protein>
    <submittedName>
        <fullName evidence="2">Uncharacterized protein</fullName>
    </submittedName>
</protein>
<feature type="compositionally biased region" description="Basic and acidic residues" evidence="1">
    <location>
        <begin position="91"/>
        <end position="104"/>
    </location>
</feature>
<dbReference type="AlphaFoldDB" id="A0A5M9R3S8"/>
<evidence type="ECO:0000256" key="1">
    <source>
        <dbReference type="SAM" id="MobiDB-lite"/>
    </source>
</evidence>
<gene>
    <name evidence="2" type="ORF">F4V73_10045</name>
</gene>
<name>A0A5M9R3S8_9GAMM</name>
<accession>A0A5M9R3S8</accession>
<feature type="region of interest" description="Disordered" evidence="1">
    <location>
        <begin position="87"/>
        <end position="117"/>
    </location>
</feature>
<evidence type="ECO:0000313" key="2">
    <source>
        <dbReference type="EMBL" id="KAA8715320.1"/>
    </source>
</evidence>
<feature type="compositionally biased region" description="Polar residues" evidence="1">
    <location>
        <begin position="20"/>
        <end position="31"/>
    </location>
</feature>
<feature type="compositionally biased region" description="Polar residues" evidence="1">
    <location>
        <begin position="38"/>
        <end position="53"/>
    </location>
</feature>
<dbReference type="RefSeq" id="WP_067366119.1">
    <property type="nucleotide sequence ID" value="NZ_BAAAFS010000002.1"/>
</dbReference>
<evidence type="ECO:0000313" key="3">
    <source>
        <dbReference type="Proteomes" id="UP000322181"/>
    </source>
</evidence>
<dbReference type="OrthoDB" id="6463946at2"/>
<feature type="region of interest" description="Disordered" evidence="1">
    <location>
        <begin position="20"/>
        <end position="57"/>
    </location>
</feature>